<evidence type="ECO:0000313" key="1">
    <source>
        <dbReference type="EMBL" id="ORX73037.1"/>
    </source>
</evidence>
<evidence type="ECO:0000313" key="2">
    <source>
        <dbReference type="Proteomes" id="UP000193922"/>
    </source>
</evidence>
<dbReference type="Proteomes" id="UP000193922">
    <property type="component" value="Unassembled WGS sequence"/>
</dbReference>
<dbReference type="RefSeq" id="XP_040746377.1">
    <property type="nucleotide sequence ID" value="XM_040886554.1"/>
</dbReference>
<protein>
    <submittedName>
        <fullName evidence="1">Uncharacterized protein</fullName>
    </submittedName>
</protein>
<organism evidence="1 2">
    <name type="scientific">Linderina pennispora</name>
    <dbReference type="NCBI Taxonomy" id="61395"/>
    <lineage>
        <taxon>Eukaryota</taxon>
        <taxon>Fungi</taxon>
        <taxon>Fungi incertae sedis</taxon>
        <taxon>Zoopagomycota</taxon>
        <taxon>Kickxellomycotina</taxon>
        <taxon>Kickxellomycetes</taxon>
        <taxon>Kickxellales</taxon>
        <taxon>Kickxellaceae</taxon>
        <taxon>Linderina</taxon>
    </lineage>
</organism>
<sequence length="52" mass="5792">MRLIPDTLTAALKVGLAGWPAKLVTGVGARWLVGWWMDGCVIPSFIYGRYQR</sequence>
<dbReference type="GeneID" id="63803202"/>
<name>A0A1Y1WHQ1_9FUNG</name>
<reference evidence="1 2" key="1">
    <citation type="submission" date="2016-07" db="EMBL/GenBank/DDBJ databases">
        <title>Pervasive Adenine N6-methylation of Active Genes in Fungi.</title>
        <authorList>
            <consortium name="DOE Joint Genome Institute"/>
            <person name="Mondo S.J."/>
            <person name="Dannebaum R.O."/>
            <person name="Kuo R.C."/>
            <person name="Labutti K."/>
            <person name="Haridas S."/>
            <person name="Kuo A."/>
            <person name="Salamov A."/>
            <person name="Ahrendt S.R."/>
            <person name="Lipzen A."/>
            <person name="Sullivan W."/>
            <person name="Andreopoulos W.B."/>
            <person name="Clum A."/>
            <person name="Lindquist E."/>
            <person name="Daum C."/>
            <person name="Ramamoorthy G.K."/>
            <person name="Gryganskyi A."/>
            <person name="Culley D."/>
            <person name="Magnuson J.K."/>
            <person name="James T.Y."/>
            <person name="O'Malley M.A."/>
            <person name="Stajich J.E."/>
            <person name="Spatafora J.W."/>
            <person name="Visel A."/>
            <person name="Grigoriev I.V."/>
        </authorList>
    </citation>
    <scope>NUCLEOTIDE SEQUENCE [LARGE SCALE GENOMIC DNA]</scope>
    <source>
        <strain evidence="1 2">ATCC 12442</strain>
    </source>
</reference>
<keyword evidence="2" id="KW-1185">Reference proteome</keyword>
<dbReference type="AlphaFoldDB" id="A0A1Y1WHQ1"/>
<gene>
    <name evidence="1" type="ORF">DL89DRAFT_265196</name>
</gene>
<feature type="non-terminal residue" evidence="1">
    <location>
        <position position="52"/>
    </location>
</feature>
<accession>A0A1Y1WHQ1</accession>
<dbReference type="EMBL" id="MCFD01000002">
    <property type="protein sequence ID" value="ORX73037.1"/>
    <property type="molecule type" value="Genomic_DNA"/>
</dbReference>
<comment type="caution">
    <text evidence="1">The sequence shown here is derived from an EMBL/GenBank/DDBJ whole genome shotgun (WGS) entry which is preliminary data.</text>
</comment>
<proteinExistence type="predicted"/>